<reference evidence="2 3" key="1">
    <citation type="submission" date="2024-08" db="EMBL/GenBank/DDBJ databases">
        <title>Insights into the chromosomal genome structure of Flemingia macrophylla.</title>
        <authorList>
            <person name="Ding Y."/>
            <person name="Zhao Y."/>
            <person name="Bi W."/>
            <person name="Wu M."/>
            <person name="Zhao G."/>
            <person name="Gong Y."/>
            <person name="Li W."/>
            <person name="Zhang P."/>
        </authorList>
    </citation>
    <scope>NUCLEOTIDE SEQUENCE [LARGE SCALE GENOMIC DNA]</scope>
    <source>
        <strain evidence="2">DYQJB</strain>
        <tissue evidence="2">Leaf</tissue>
    </source>
</reference>
<proteinExistence type="predicted"/>
<sequence length="98" mass="10854">MAIIINSIHGTKINSSKAPEDIEPPDSKVGQQKPRKGGGRTRVKRTHTEIKAVLKEARDILGEVAEALPVDDHEAEFPNGNESQKPSNRRIPVNVRKR</sequence>
<organism evidence="2 3">
    <name type="scientific">Flemingia macrophylla</name>
    <dbReference type="NCBI Taxonomy" id="520843"/>
    <lineage>
        <taxon>Eukaryota</taxon>
        <taxon>Viridiplantae</taxon>
        <taxon>Streptophyta</taxon>
        <taxon>Embryophyta</taxon>
        <taxon>Tracheophyta</taxon>
        <taxon>Spermatophyta</taxon>
        <taxon>Magnoliopsida</taxon>
        <taxon>eudicotyledons</taxon>
        <taxon>Gunneridae</taxon>
        <taxon>Pentapetalae</taxon>
        <taxon>rosids</taxon>
        <taxon>fabids</taxon>
        <taxon>Fabales</taxon>
        <taxon>Fabaceae</taxon>
        <taxon>Papilionoideae</taxon>
        <taxon>50 kb inversion clade</taxon>
        <taxon>NPAAA clade</taxon>
        <taxon>indigoferoid/millettioid clade</taxon>
        <taxon>Phaseoleae</taxon>
        <taxon>Flemingia</taxon>
    </lineage>
</organism>
<evidence type="ECO:0000256" key="1">
    <source>
        <dbReference type="SAM" id="MobiDB-lite"/>
    </source>
</evidence>
<feature type="region of interest" description="Disordered" evidence="1">
    <location>
        <begin position="70"/>
        <end position="98"/>
    </location>
</feature>
<dbReference type="Proteomes" id="UP001603857">
    <property type="component" value="Unassembled WGS sequence"/>
</dbReference>
<dbReference type="AlphaFoldDB" id="A0ABD1M1Q8"/>
<comment type="caution">
    <text evidence="2">The sequence shown here is derived from an EMBL/GenBank/DDBJ whole genome shotgun (WGS) entry which is preliminary data.</text>
</comment>
<feature type="compositionally biased region" description="Basic residues" evidence="1">
    <location>
        <begin position="33"/>
        <end position="45"/>
    </location>
</feature>
<accession>A0ABD1M1Q8</accession>
<feature type="region of interest" description="Disordered" evidence="1">
    <location>
        <begin position="1"/>
        <end position="46"/>
    </location>
</feature>
<protein>
    <submittedName>
        <fullName evidence="2">Uncharacterized protein</fullName>
    </submittedName>
</protein>
<keyword evidence="3" id="KW-1185">Reference proteome</keyword>
<gene>
    <name evidence="2" type="ORF">Fmac_017300</name>
</gene>
<evidence type="ECO:0000313" key="2">
    <source>
        <dbReference type="EMBL" id="KAL2329719.1"/>
    </source>
</evidence>
<feature type="compositionally biased region" description="Polar residues" evidence="1">
    <location>
        <begin position="8"/>
        <end position="17"/>
    </location>
</feature>
<dbReference type="EMBL" id="JBGMDY010000006">
    <property type="protein sequence ID" value="KAL2329719.1"/>
    <property type="molecule type" value="Genomic_DNA"/>
</dbReference>
<evidence type="ECO:0000313" key="3">
    <source>
        <dbReference type="Proteomes" id="UP001603857"/>
    </source>
</evidence>
<name>A0ABD1M1Q8_9FABA</name>